<name>A0AAN0JRQ0_AMPQE</name>
<protein>
    <recommendedName>
        <fullName evidence="3">Death domain-containing protein</fullName>
    </recommendedName>
</protein>
<organism evidence="1 2">
    <name type="scientific">Amphimedon queenslandica</name>
    <name type="common">Sponge</name>
    <dbReference type="NCBI Taxonomy" id="400682"/>
    <lineage>
        <taxon>Eukaryota</taxon>
        <taxon>Metazoa</taxon>
        <taxon>Porifera</taxon>
        <taxon>Demospongiae</taxon>
        <taxon>Heteroscleromorpha</taxon>
        <taxon>Haplosclerida</taxon>
        <taxon>Niphatidae</taxon>
        <taxon>Amphimedon</taxon>
    </lineage>
</organism>
<dbReference type="RefSeq" id="XP_019859536.1">
    <property type="nucleotide sequence ID" value="XM_020003977.1"/>
</dbReference>
<reference evidence="1" key="2">
    <citation type="submission" date="2024-06" db="UniProtKB">
        <authorList>
            <consortium name="EnsemblMetazoa"/>
        </authorList>
    </citation>
    <scope>IDENTIFICATION</scope>
</reference>
<dbReference type="EnsemblMetazoa" id="XM_020003977.1">
    <property type="protein sequence ID" value="XP_019859536.1"/>
    <property type="gene ID" value="LOC109587755"/>
</dbReference>
<dbReference type="GeneID" id="109587755"/>
<evidence type="ECO:0000313" key="2">
    <source>
        <dbReference type="Proteomes" id="UP000007879"/>
    </source>
</evidence>
<reference evidence="2" key="1">
    <citation type="journal article" date="2010" name="Nature">
        <title>The Amphimedon queenslandica genome and the evolution of animal complexity.</title>
        <authorList>
            <person name="Srivastava M."/>
            <person name="Simakov O."/>
            <person name="Chapman J."/>
            <person name="Fahey B."/>
            <person name="Gauthier M.E."/>
            <person name="Mitros T."/>
            <person name="Richards G.S."/>
            <person name="Conaco C."/>
            <person name="Dacre M."/>
            <person name="Hellsten U."/>
            <person name="Larroux C."/>
            <person name="Putnam N.H."/>
            <person name="Stanke M."/>
            <person name="Adamska M."/>
            <person name="Darling A."/>
            <person name="Degnan S.M."/>
            <person name="Oakley T.H."/>
            <person name="Plachetzki D.C."/>
            <person name="Zhai Y."/>
            <person name="Adamski M."/>
            <person name="Calcino A."/>
            <person name="Cummins S.F."/>
            <person name="Goodstein D.M."/>
            <person name="Harris C."/>
            <person name="Jackson D.J."/>
            <person name="Leys S.P."/>
            <person name="Shu S."/>
            <person name="Woodcroft B.J."/>
            <person name="Vervoort M."/>
            <person name="Kosik K.S."/>
            <person name="Manning G."/>
            <person name="Degnan B.M."/>
            <person name="Rokhsar D.S."/>
        </authorList>
    </citation>
    <scope>NUCLEOTIDE SEQUENCE [LARGE SCALE GENOMIC DNA]</scope>
</reference>
<keyword evidence="2" id="KW-1185">Reference proteome</keyword>
<evidence type="ECO:0008006" key="3">
    <source>
        <dbReference type="Google" id="ProtNLM"/>
    </source>
</evidence>
<dbReference type="KEGG" id="aqu:109587755"/>
<accession>A0AAN0JRQ0</accession>
<dbReference type="AlphaFoldDB" id="A0AAN0JRQ0"/>
<proteinExistence type="predicted"/>
<evidence type="ECO:0000313" key="1">
    <source>
        <dbReference type="EnsemblMetazoa" id="XP_019859536.1"/>
    </source>
</evidence>
<dbReference type="Proteomes" id="UP000007879">
    <property type="component" value="Unassembled WGS sequence"/>
</dbReference>
<sequence>MAAVTKIFVSSANQYRLIGAGLGVDVSDLMPIPGTASDNLMSVFQRWFDADRDVNWDTLIKLCDDFPNQLGKAKSNLLAYIGLIQDTSVSVGPSLASHSASSLQVVLFMTYR</sequence>